<evidence type="ECO:0000313" key="4">
    <source>
        <dbReference type="Proteomes" id="UP000194873"/>
    </source>
</evidence>
<dbReference type="RefSeq" id="WP_086596141.1">
    <property type="nucleotide sequence ID" value="NZ_MTSE01000015.1"/>
</dbReference>
<evidence type="ECO:0000313" key="3">
    <source>
        <dbReference type="EMBL" id="OUJ71625.1"/>
    </source>
</evidence>
<reference evidence="3 4" key="1">
    <citation type="submission" date="2017-01" db="EMBL/GenBank/DDBJ databases">
        <title>A new Hymenobacter.</title>
        <authorList>
            <person name="Liang Y."/>
            <person name="Feng F."/>
        </authorList>
    </citation>
    <scope>NUCLEOTIDE SEQUENCE [LARGE SCALE GENOMIC DNA]</scope>
    <source>
        <strain evidence="3">MIMBbqt21</strain>
    </source>
</reference>
<dbReference type="EMBL" id="MTSE01000015">
    <property type="protein sequence ID" value="OUJ71625.1"/>
    <property type="molecule type" value="Genomic_DNA"/>
</dbReference>
<keyword evidence="1" id="KW-0732">Signal</keyword>
<comment type="caution">
    <text evidence="3">The sequence shown here is derived from an EMBL/GenBank/DDBJ whole genome shotgun (WGS) entry which is preliminary data.</text>
</comment>
<accession>A0A243WAV0</accession>
<evidence type="ECO:0000259" key="2">
    <source>
        <dbReference type="Pfam" id="PF13568"/>
    </source>
</evidence>
<sequence length="225" mass="24500">MNKFLLLTATIVGTAASLAPAAHAQGIGLGVGIKAGGNASRLAGDVANKDYYTTRYGGHGGLLLNVSFLKDGMLSVQPEVLFSQRGYQIDNPTAKVGNSTYTLKGTSSYNYLDIPLLIKFKLKSFYVEAGPQYSRLLHVKDEERYLLNGNQASHSNTEPSLARVNRNEMSLTAGLGVQTSYGLLIGLRYNGSFTEFAQRFYHNNELANARFSVFQASVGYLLKLK</sequence>
<dbReference type="Pfam" id="PF13568">
    <property type="entry name" value="OMP_b-brl_2"/>
    <property type="match status" value="1"/>
</dbReference>
<protein>
    <recommendedName>
        <fullName evidence="2">Outer membrane protein beta-barrel domain-containing protein</fullName>
    </recommendedName>
</protein>
<dbReference type="InterPro" id="IPR025665">
    <property type="entry name" value="Beta-barrel_OMP_2"/>
</dbReference>
<feature type="signal peptide" evidence="1">
    <location>
        <begin position="1"/>
        <end position="24"/>
    </location>
</feature>
<name>A0A243WAV0_9BACT</name>
<dbReference type="OrthoDB" id="838174at2"/>
<feature type="domain" description="Outer membrane protein beta-barrel" evidence="2">
    <location>
        <begin position="24"/>
        <end position="195"/>
    </location>
</feature>
<feature type="chain" id="PRO_5012964373" description="Outer membrane protein beta-barrel domain-containing protein" evidence="1">
    <location>
        <begin position="25"/>
        <end position="225"/>
    </location>
</feature>
<gene>
    <name evidence="3" type="ORF">BXP70_21310</name>
</gene>
<dbReference type="Proteomes" id="UP000194873">
    <property type="component" value="Unassembled WGS sequence"/>
</dbReference>
<keyword evidence="4" id="KW-1185">Reference proteome</keyword>
<evidence type="ECO:0000256" key="1">
    <source>
        <dbReference type="SAM" id="SignalP"/>
    </source>
</evidence>
<proteinExistence type="predicted"/>
<dbReference type="AlphaFoldDB" id="A0A243WAV0"/>
<organism evidence="3 4">
    <name type="scientific">Hymenobacter crusticola</name>
    <dbReference type="NCBI Taxonomy" id="1770526"/>
    <lineage>
        <taxon>Bacteria</taxon>
        <taxon>Pseudomonadati</taxon>
        <taxon>Bacteroidota</taxon>
        <taxon>Cytophagia</taxon>
        <taxon>Cytophagales</taxon>
        <taxon>Hymenobacteraceae</taxon>
        <taxon>Hymenobacter</taxon>
    </lineage>
</organism>